<dbReference type="SUPFAM" id="SSF56037">
    <property type="entry name" value="PheT/TilS domain"/>
    <property type="match status" value="1"/>
</dbReference>
<dbReference type="GO" id="GO:0004826">
    <property type="term" value="F:phenylalanine-tRNA ligase activity"/>
    <property type="evidence" value="ECO:0007669"/>
    <property type="project" value="InterPro"/>
</dbReference>
<dbReference type="PANTHER" id="PTHR39209">
    <property type="match status" value="1"/>
</dbReference>
<dbReference type="Pfam" id="PF03483">
    <property type="entry name" value="B3_4"/>
    <property type="match status" value="1"/>
</dbReference>
<organism evidence="2 3">
    <name type="scientific">Mixta theicola</name>
    <dbReference type="NCBI Taxonomy" id="1458355"/>
    <lineage>
        <taxon>Bacteria</taxon>
        <taxon>Pseudomonadati</taxon>
        <taxon>Pseudomonadota</taxon>
        <taxon>Gammaproteobacteria</taxon>
        <taxon>Enterobacterales</taxon>
        <taxon>Erwiniaceae</taxon>
        <taxon>Mixta</taxon>
    </lineage>
</organism>
<keyword evidence="3" id="KW-1185">Reference proteome</keyword>
<dbReference type="OrthoDB" id="276580at2"/>
<comment type="caution">
    <text evidence="2">The sequence shown here is derived from an EMBL/GenBank/DDBJ whole genome shotgun (WGS) entry which is preliminary data.</text>
</comment>
<protein>
    <recommendedName>
        <fullName evidence="1">B3/B4 tRNA-binding domain-containing protein</fullName>
    </recommendedName>
</protein>
<dbReference type="PANTHER" id="PTHR39209:SF2">
    <property type="entry name" value="CYTOPLASMIC PROTEIN"/>
    <property type="match status" value="1"/>
</dbReference>
<dbReference type="Proteomes" id="UP000236345">
    <property type="component" value="Unassembled WGS sequence"/>
</dbReference>
<dbReference type="GO" id="GO:0003723">
    <property type="term" value="F:RNA binding"/>
    <property type="evidence" value="ECO:0007669"/>
    <property type="project" value="InterPro"/>
</dbReference>
<sequence>MLISIKYDPHLTSLFPELCTHCIYIDGLDKDANFDNIINDNIEYALKNLAQIGKESSFHSISLWREAYRKVGVDPTKFRIAPESLLRRLRTKGEIPSHLHPLVLLCNSFSVKLALPIAVLDAECINGNLTIKFSNGIETYTSFSGEKTKLLAGEVSFIDEKNIAHARKWSHKQSLDSVITNKTKSAIVFIESLLPFNGNYIYQSSIDEIISAISLAWPNSKIHKTFKNKGELNSEIINLKDFKI</sequence>
<dbReference type="RefSeq" id="WP_103060823.1">
    <property type="nucleotide sequence ID" value="NZ_BSOF01000029.1"/>
</dbReference>
<dbReference type="InterPro" id="IPR005146">
    <property type="entry name" value="B3/B4_tRNA-bd"/>
</dbReference>
<name>A0A2K1Q6K8_9GAMM</name>
<proteinExistence type="predicted"/>
<dbReference type="InterPro" id="IPR020825">
    <property type="entry name" value="Phe-tRNA_synthase-like_B3/B4"/>
</dbReference>
<evidence type="ECO:0000313" key="2">
    <source>
        <dbReference type="EMBL" id="PNS10683.1"/>
    </source>
</evidence>
<dbReference type="Gene3D" id="3.50.40.10">
    <property type="entry name" value="Phenylalanyl-trna Synthetase, Chain B, domain 3"/>
    <property type="match status" value="1"/>
</dbReference>
<feature type="domain" description="B3/B4 tRNA-binding" evidence="1">
    <location>
        <begin position="64"/>
        <end position="191"/>
    </location>
</feature>
<evidence type="ECO:0000259" key="1">
    <source>
        <dbReference type="Pfam" id="PF03483"/>
    </source>
</evidence>
<reference evidence="3" key="1">
    <citation type="submission" date="2017-09" db="EMBL/GenBank/DDBJ databases">
        <authorList>
            <person name="Palmer M."/>
            <person name="Steenkamp E.T."/>
            <person name="Coetzee M.P."/>
            <person name="Avontuur J.R."/>
            <person name="Van Zyl E."/>
            <person name="Chan W.-Y."/>
            <person name="Blom J."/>
            <person name="Venter S.N."/>
        </authorList>
    </citation>
    <scope>NUCLEOTIDE SEQUENCE [LARGE SCALE GENOMIC DNA]</scope>
    <source>
        <strain evidence="3">QC88-366</strain>
    </source>
</reference>
<evidence type="ECO:0000313" key="3">
    <source>
        <dbReference type="Proteomes" id="UP000236345"/>
    </source>
</evidence>
<dbReference type="EMBL" id="NWUO01000013">
    <property type="protein sequence ID" value="PNS10683.1"/>
    <property type="molecule type" value="Genomic_DNA"/>
</dbReference>
<accession>A0A2K1Q6K8</accession>
<gene>
    <name evidence="2" type="ORF">COO59_16345</name>
</gene>
<dbReference type="AlphaFoldDB" id="A0A2K1Q6K8"/>